<evidence type="ECO:0000313" key="2">
    <source>
        <dbReference type="Proteomes" id="UP000034054"/>
    </source>
</evidence>
<dbReference type="EMBL" id="LCRH01000040">
    <property type="protein sequence ID" value="KKW32113.1"/>
    <property type="molecule type" value="Genomic_DNA"/>
</dbReference>
<reference evidence="1 2" key="1">
    <citation type="journal article" date="2015" name="Nature">
        <title>rRNA introns, odd ribosomes, and small enigmatic genomes across a large radiation of phyla.</title>
        <authorList>
            <person name="Brown C.T."/>
            <person name="Hug L.A."/>
            <person name="Thomas B.C."/>
            <person name="Sharon I."/>
            <person name="Castelle C.J."/>
            <person name="Singh A."/>
            <person name="Wilkins M.J."/>
            <person name="Williams K.H."/>
            <person name="Banfield J.F."/>
        </authorList>
    </citation>
    <scope>NUCLEOTIDE SEQUENCE [LARGE SCALE GENOMIC DNA]</scope>
</reference>
<name>A0A0G1XLI5_9BACT</name>
<organism evidence="1 2">
    <name type="scientific">Candidatus Uhrbacteria bacterium GW2011_GWA2_52_8d</name>
    <dbReference type="NCBI Taxonomy" id="1618979"/>
    <lineage>
        <taxon>Bacteria</taxon>
        <taxon>Candidatus Uhriibacteriota</taxon>
    </lineage>
</organism>
<protein>
    <submittedName>
        <fullName evidence="1">Uncharacterized protein</fullName>
    </submittedName>
</protein>
<comment type="caution">
    <text evidence="1">The sequence shown here is derived from an EMBL/GenBank/DDBJ whole genome shotgun (WGS) entry which is preliminary data.</text>
</comment>
<sequence length="184" mass="20456">MGQNPITGTKSTDLNSRVITCQPIRLEFFEPNLQRAMNLLVMVEVPGVLCTSLEEEHGVALGAAIVIAQDEFMQMQGLPVARVYKDLLNASRAMEHAQDYYQGEIPMLVMLLPDAQWALLTLHDSEDLSNPALALKRRQKLEEIIKLLGGGTGQSKRRAVVDAKRALVRTDKEGRANASYFHLN</sequence>
<dbReference type="Proteomes" id="UP000034054">
    <property type="component" value="Unassembled WGS sequence"/>
</dbReference>
<dbReference type="AlphaFoldDB" id="A0A0G1XLI5"/>
<accession>A0A0G1XLI5</accession>
<evidence type="ECO:0000313" key="1">
    <source>
        <dbReference type="EMBL" id="KKW32113.1"/>
    </source>
</evidence>
<proteinExistence type="predicted"/>
<gene>
    <name evidence="1" type="ORF">UY76_C0040G0003</name>
</gene>